<gene>
    <name evidence="4" type="primary">LOC120259889</name>
</gene>
<evidence type="ECO:0000313" key="4">
    <source>
        <dbReference type="RefSeq" id="XP_039123283.1"/>
    </source>
</evidence>
<dbReference type="Pfam" id="PF07859">
    <property type="entry name" value="Abhydrolase_3"/>
    <property type="match status" value="1"/>
</dbReference>
<organism evidence="3 4">
    <name type="scientific">Dioscorea cayennensis subsp. rotundata</name>
    <name type="common">White Guinea yam</name>
    <name type="synonym">Dioscorea rotundata</name>
    <dbReference type="NCBI Taxonomy" id="55577"/>
    <lineage>
        <taxon>Eukaryota</taxon>
        <taxon>Viridiplantae</taxon>
        <taxon>Streptophyta</taxon>
        <taxon>Embryophyta</taxon>
        <taxon>Tracheophyta</taxon>
        <taxon>Spermatophyta</taxon>
        <taxon>Magnoliopsida</taxon>
        <taxon>Liliopsida</taxon>
        <taxon>Dioscoreales</taxon>
        <taxon>Dioscoreaceae</taxon>
        <taxon>Dioscorea</taxon>
    </lineage>
</organism>
<dbReference type="Gene3D" id="3.40.50.1820">
    <property type="entry name" value="alpha/beta hydrolase"/>
    <property type="match status" value="1"/>
</dbReference>
<dbReference type="PANTHER" id="PTHR23024:SF589">
    <property type="entry name" value="CARBOXYLESTERASE 17-RELATED"/>
    <property type="match status" value="1"/>
</dbReference>
<dbReference type="InterPro" id="IPR013094">
    <property type="entry name" value="AB_hydrolase_3"/>
</dbReference>
<reference evidence="4" key="1">
    <citation type="submission" date="2025-08" db="UniProtKB">
        <authorList>
            <consortium name="RefSeq"/>
        </authorList>
    </citation>
    <scope>IDENTIFICATION</scope>
</reference>
<evidence type="ECO:0000259" key="2">
    <source>
        <dbReference type="Pfam" id="PF07859"/>
    </source>
</evidence>
<dbReference type="InterPro" id="IPR029058">
    <property type="entry name" value="AB_hydrolase_fold"/>
</dbReference>
<feature type="compositionally biased region" description="Pro residues" evidence="1">
    <location>
        <begin position="93"/>
        <end position="103"/>
    </location>
</feature>
<dbReference type="Proteomes" id="UP001515500">
    <property type="component" value="Chromosome 5"/>
</dbReference>
<dbReference type="GO" id="GO:0016787">
    <property type="term" value="F:hydrolase activity"/>
    <property type="evidence" value="ECO:0007669"/>
    <property type="project" value="InterPro"/>
</dbReference>
<dbReference type="PANTHER" id="PTHR23024">
    <property type="entry name" value="ARYLACETAMIDE DEACETYLASE"/>
    <property type="match status" value="1"/>
</dbReference>
<dbReference type="InterPro" id="IPR050466">
    <property type="entry name" value="Carboxylest/Gibb_receptor"/>
</dbReference>
<dbReference type="RefSeq" id="XP_039123283.1">
    <property type="nucleotide sequence ID" value="XM_039267349.1"/>
</dbReference>
<proteinExistence type="predicted"/>
<name>A0AB40B8H4_DIOCR</name>
<protein>
    <submittedName>
        <fullName evidence="4">Probable carboxylesterase 12</fullName>
    </submittedName>
</protein>
<keyword evidence="3" id="KW-1185">Reference proteome</keyword>
<feature type="region of interest" description="Disordered" evidence="1">
    <location>
        <begin position="84"/>
        <end position="106"/>
    </location>
</feature>
<evidence type="ECO:0000256" key="1">
    <source>
        <dbReference type="SAM" id="MobiDB-lite"/>
    </source>
</evidence>
<dbReference type="AlphaFoldDB" id="A0AB40B8H4"/>
<accession>A0AB40B8H4</accession>
<feature type="domain" description="Alpha/beta hydrolase fold-3" evidence="2">
    <location>
        <begin position="132"/>
        <end position="243"/>
    </location>
</feature>
<dbReference type="GeneID" id="120259889"/>
<sequence>MVSNPNPSARALGLAHHLSRRHRLTNENRQPLAQEFVNLDRSIYVVLIWMAQIDGHSKLLKSRRYISNLIPRSSSTSTHVSEYTRAAELSVSPAPPPSPPTSTLPPASSPKNFFFSPLFLPPHPQLHSLPIILYFHGGGFCIESTTSLSSATTVLILSVDYRRAPEHLLPTAYSNSWQTLQWLTSSPQEEWLTTYADFTRFFLTGDSAGANIVHQLALRATREKLCGGPHGSPKLRGAMLIHPYF</sequence>
<dbReference type="SUPFAM" id="SSF53474">
    <property type="entry name" value="alpha/beta-Hydrolases"/>
    <property type="match status" value="1"/>
</dbReference>
<evidence type="ECO:0000313" key="3">
    <source>
        <dbReference type="Proteomes" id="UP001515500"/>
    </source>
</evidence>